<dbReference type="GO" id="GO:0016787">
    <property type="term" value="F:hydrolase activity"/>
    <property type="evidence" value="ECO:0007669"/>
    <property type="project" value="UniProtKB-KW"/>
</dbReference>
<gene>
    <name evidence="3" type="ORF">CRD36_05075</name>
</gene>
<evidence type="ECO:0000256" key="1">
    <source>
        <dbReference type="SAM" id="MobiDB-lite"/>
    </source>
</evidence>
<dbReference type="SUPFAM" id="SSF53474">
    <property type="entry name" value="alpha/beta-Hydrolases"/>
    <property type="match status" value="1"/>
</dbReference>
<dbReference type="Proteomes" id="UP000229730">
    <property type="component" value="Unassembled WGS sequence"/>
</dbReference>
<dbReference type="Gene3D" id="3.40.50.1820">
    <property type="entry name" value="alpha/beta hydrolase"/>
    <property type="match status" value="1"/>
</dbReference>
<keyword evidence="3" id="KW-0378">Hydrolase</keyword>
<protein>
    <submittedName>
        <fullName evidence="3">Hydrolase 1, exosortase A system-associated</fullName>
    </submittedName>
</protein>
<reference evidence="3 4" key="1">
    <citation type="submission" date="2017-10" db="EMBL/GenBank/DDBJ databases">
        <title>Frigbacter circumglobatus gen. nov. sp. nov., isolated from sediment cultured in situ.</title>
        <authorList>
            <person name="Zhao Z."/>
        </authorList>
    </citation>
    <scope>NUCLEOTIDE SEQUENCE [LARGE SCALE GENOMIC DNA]</scope>
    <source>
        <strain evidence="3 4">ZYL</strain>
    </source>
</reference>
<keyword evidence="4" id="KW-1185">Reference proteome</keyword>
<sequence length="291" mass="32157">MTIKETTFTFSNPQDHQMIGILHHPDTLSGTVGLLVVVGGPQYRIGAHRQYVHMARHAAREGIPAMRFDYSGVGDSQGTYPGFEQVAPDIHSAIDAFLHQCPQIKTVALWGLCEGASALLLGGAAHPAVSHIVLANPWVRSDSGLAKAYVKHYYWDRLKSPDLWRKVFSGGLNLKAAFSGLWDNVQKAFLPQKNIDDNSSSSKQPDTRPFPDRMQTGLAAFSGKSLLIQSGNDLTAREFDDLINSDTQWKETIALKINQRIDIADTDHTFSCEKWRAEVAKSTANWLKSSP</sequence>
<evidence type="ECO:0000259" key="2">
    <source>
        <dbReference type="Pfam" id="PF12146"/>
    </source>
</evidence>
<dbReference type="InterPro" id="IPR022742">
    <property type="entry name" value="Hydrolase_4"/>
</dbReference>
<name>A0A2G4YX77_9PROT</name>
<evidence type="ECO:0000313" key="3">
    <source>
        <dbReference type="EMBL" id="PHZ86046.1"/>
    </source>
</evidence>
<feature type="domain" description="Serine aminopeptidase S33" evidence="2">
    <location>
        <begin position="49"/>
        <end position="151"/>
    </location>
</feature>
<evidence type="ECO:0000313" key="4">
    <source>
        <dbReference type="Proteomes" id="UP000229730"/>
    </source>
</evidence>
<dbReference type="InParanoid" id="A0A2G4YX77"/>
<dbReference type="Pfam" id="PF12146">
    <property type="entry name" value="Hydrolase_4"/>
    <property type="match status" value="1"/>
</dbReference>
<dbReference type="EMBL" id="PDEM01000009">
    <property type="protein sequence ID" value="PHZ86046.1"/>
    <property type="molecule type" value="Genomic_DNA"/>
</dbReference>
<dbReference type="OrthoDB" id="249225at2"/>
<accession>A0A2G4YX77</accession>
<dbReference type="InterPro" id="IPR017531">
    <property type="entry name" value="Hydrolase-1_PEP"/>
</dbReference>
<dbReference type="RefSeq" id="WP_099471630.1">
    <property type="nucleotide sequence ID" value="NZ_CP041025.1"/>
</dbReference>
<proteinExistence type="predicted"/>
<organism evidence="3 4">
    <name type="scientific">Paremcibacter congregatus</name>
    <dbReference type="NCBI Taxonomy" id="2043170"/>
    <lineage>
        <taxon>Bacteria</taxon>
        <taxon>Pseudomonadati</taxon>
        <taxon>Pseudomonadota</taxon>
        <taxon>Alphaproteobacteria</taxon>
        <taxon>Emcibacterales</taxon>
        <taxon>Emcibacteraceae</taxon>
        <taxon>Paremcibacter</taxon>
    </lineage>
</organism>
<feature type="region of interest" description="Disordered" evidence="1">
    <location>
        <begin position="193"/>
        <end position="212"/>
    </location>
</feature>
<dbReference type="NCBIfam" id="TIGR03100">
    <property type="entry name" value="hydr1_PEP"/>
    <property type="match status" value="1"/>
</dbReference>
<dbReference type="AlphaFoldDB" id="A0A2G4YX77"/>
<comment type="caution">
    <text evidence="3">The sequence shown here is derived from an EMBL/GenBank/DDBJ whole genome shotgun (WGS) entry which is preliminary data.</text>
</comment>
<dbReference type="InterPro" id="IPR029058">
    <property type="entry name" value="AB_hydrolase_fold"/>
</dbReference>